<dbReference type="SMART" id="SM00332">
    <property type="entry name" value="PP2Cc"/>
    <property type="match status" value="1"/>
</dbReference>
<sequence>MVGALKLAGASVLRSTSPTGSAAAAQEAPPSTSFRRHSTPDLTAVKAPLLPAMPEPDEGGVAAGAMTTTRSENPSAGGAGSLDGVGADRTVRRRSLLFGSRRLTVDTKQKLIADLIEKETQKPSDAIDSSGCTSKQHPAAAIQTPGMVLSVWGSATNDDDRFQPYFAQKRMNFDGEIRRMQHRIGLMSHRGFKPDAPNQDDFFVLARSESLLFGVMDGHGPNGHIVSHFTQERLPAKIMEHLRQDNEDWRRAVRQSVETLTNVAKREMLDKATDSGTTVTVAMLDRVPLGAGPDGEPERGGQCLRLRTAFLGDSIAVHASRASSSSAWEVSVLTDIHRPDRPDEEERIKAAGGGVLPAGFSCPGSPSRLITPEWGLAMSRSFGDFHCVKYGLSHKPEFSSAVELRPDAEHLVLICSDGIWDVIPPAQAAAFVGKFRPDEAQLAVERLVAKAQLRWQEIGEVVDDITAILVWPSFEASSESSTPSGDVS</sequence>
<evidence type="ECO:0000313" key="3">
    <source>
        <dbReference type="EMBL" id="CAD9590147.1"/>
    </source>
</evidence>
<dbReference type="SUPFAM" id="SSF81606">
    <property type="entry name" value="PP2C-like"/>
    <property type="match status" value="1"/>
</dbReference>
<dbReference type="PANTHER" id="PTHR47992">
    <property type="entry name" value="PROTEIN PHOSPHATASE"/>
    <property type="match status" value="1"/>
</dbReference>
<dbReference type="Gene3D" id="3.60.40.10">
    <property type="entry name" value="PPM-type phosphatase domain"/>
    <property type="match status" value="1"/>
</dbReference>
<dbReference type="PROSITE" id="PS51746">
    <property type="entry name" value="PPM_2"/>
    <property type="match status" value="1"/>
</dbReference>
<dbReference type="Pfam" id="PF00481">
    <property type="entry name" value="PP2C"/>
    <property type="match status" value="1"/>
</dbReference>
<evidence type="ECO:0000256" key="1">
    <source>
        <dbReference type="SAM" id="MobiDB-lite"/>
    </source>
</evidence>
<feature type="region of interest" description="Disordered" evidence="1">
    <location>
        <begin position="11"/>
        <end position="38"/>
    </location>
</feature>
<proteinExistence type="predicted"/>
<gene>
    <name evidence="3" type="ORF">BRAN1462_LOCUS34272</name>
</gene>
<dbReference type="InterPro" id="IPR036457">
    <property type="entry name" value="PPM-type-like_dom_sf"/>
</dbReference>
<dbReference type="CDD" id="cd00143">
    <property type="entry name" value="PP2Cc"/>
    <property type="match status" value="1"/>
</dbReference>
<dbReference type="EMBL" id="HBGW01054024">
    <property type="protein sequence ID" value="CAD9590147.1"/>
    <property type="molecule type" value="Transcribed_RNA"/>
</dbReference>
<name>A0A7S2KY46_9DINO</name>
<reference evidence="3" key="1">
    <citation type="submission" date="2021-01" db="EMBL/GenBank/DDBJ databases">
        <authorList>
            <person name="Corre E."/>
            <person name="Pelletier E."/>
            <person name="Niang G."/>
            <person name="Scheremetjew M."/>
            <person name="Finn R."/>
            <person name="Kale V."/>
            <person name="Holt S."/>
            <person name="Cochrane G."/>
            <person name="Meng A."/>
            <person name="Brown T."/>
            <person name="Cohen L."/>
        </authorList>
    </citation>
    <scope>NUCLEOTIDE SEQUENCE</scope>
    <source>
        <strain evidence="3">RCC3387</strain>
    </source>
</reference>
<feature type="domain" description="PPM-type phosphatase" evidence="2">
    <location>
        <begin position="183"/>
        <end position="472"/>
    </location>
</feature>
<dbReference type="InterPro" id="IPR015655">
    <property type="entry name" value="PP2C"/>
</dbReference>
<dbReference type="GO" id="GO:0004722">
    <property type="term" value="F:protein serine/threonine phosphatase activity"/>
    <property type="evidence" value="ECO:0007669"/>
    <property type="project" value="InterPro"/>
</dbReference>
<accession>A0A7S2KY46</accession>
<dbReference type="InterPro" id="IPR001932">
    <property type="entry name" value="PPM-type_phosphatase-like_dom"/>
</dbReference>
<evidence type="ECO:0000259" key="2">
    <source>
        <dbReference type="PROSITE" id="PS51746"/>
    </source>
</evidence>
<protein>
    <recommendedName>
        <fullName evidence="2">PPM-type phosphatase domain-containing protein</fullName>
    </recommendedName>
</protein>
<dbReference type="AlphaFoldDB" id="A0A7S2KY46"/>
<organism evidence="3">
    <name type="scientific">Zooxanthella nutricula</name>
    <dbReference type="NCBI Taxonomy" id="1333877"/>
    <lineage>
        <taxon>Eukaryota</taxon>
        <taxon>Sar</taxon>
        <taxon>Alveolata</taxon>
        <taxon>Dinophyceae</taxon>
        <taxon>Peridiniales</taxon>
        <taxon>Peridiniales incertae sedis</taxon>
        <taxon>Zooxanthella</taxon>
    </lineage>
</organism>